<evidence type="ECO:0000313" key="1">
    <source>
        <dbReference type="EMBL" id="OUD09639.1"/>
    </source>
</evidence>
<dbReference type="AlphaFoldDB" id="A0A251WYT1"/>
<dbReference type="GO" id="GO:0016020">
    <property type="term" value="C:membrane"/>
    <property type="evidence" value="ECO:0007669"/>
    <property type="project" value="InterPro"/>
</dbReference>
<sequence length="472" mass="52957">MSKFDYFVVFAEMRTGSNFLETNLNAFSGLQCHGEAFNPFFIGYPNKDNILGVTQAERDADAGALINTIKTQSEGLGGFRFFHDHDSRVLDIALPDPRCAKIILTRNPVDSFVSWKIAQATGQWKLTNVKNRRSEVVTFDPQEFETHLTALQDFQVYLLNALQKSGQTAFYVAYEDLQDVDVMNGLAAYLGCADRLDALDKSIKKQNPQPLSEKLSNFDEMERALVRLDRFNLSRTPNFEPRRGAMIPHYVAAPATPLIYLPIKGGPVDAVTQWLSDLDGRPALTGFTQKTVRQWKKALPGNRGFTVVRHPLQRAHAAFCDHILGYSDTVFGEIRKTLRQMFGIPIPKKSPPPADYNDATHKEAFLAFLRWLKMNINGQTAIRVDASWATQAAVVQGFANFIPPDVVIREDDLEAELAFLAKSVGVDDAPAIAAIDPHVDLLSRIYDADIEKAARDAYQRDYMTFGFGNWRD</sequence>
<organism evidence="1 2">
    <name type="scientific">Marivivens niveibacter</name>
    <dbReference type="NCBI Taxonomy" id="1930667"/>
    <lineage>
        <taxon>Bacteria</taxon>
        <taxon>Pseudomonadati</taxon>
        <taxon>Pseudomonadota</taxon>
        <taxon>Alphaproteobacteria</taxon>
        <taxon>Rhodobacterales</taxon>
        <taxon>Paracoccaceae</taxon>
        <taxon>Marivivens group</taxon>
        <taxon>Marivivens</taxon>
    </lineage>
</organism>
<dbReference type="RefSeq" id="WP_086450975.1">
    <property type="nucleotide sequence ID" value="NZ_MSPP01000002.1"/>
</dbReference>
<comment type="caution">
    <text evidence="1">The sequence shown here is derived from an EMBL/GenBank/DDBJ whole genome shotgun (WGS) entry which is preliminary data.</text>
</comment>
<dbReference type="EMBL" id="MSPP01000002">
    <property type="protein sequence ID" value="OUD09639.1"/>
    <property type="molecule type" value="Genomic_DNA"/>
</dbReference>
<name>A0A251WYT1_9RHOB</name>
<dbReference type="GO" id="GO:0008146">
    <property type="term" value="F:sulfotransferase activity"/>
    <property type="evidence" value="ECO:0007669"/>
    <property type="project" value="InterPro"/>
</dbReference>
<dbReference type="InterPro" id="IPR027417">
    <property type="entry name" value="P-loop_NTPase"/>
</dbReference>
<accession>A0A251WYT1</accession>
<dbReference type="Gene3D" id="3.40.50.300">
    <property type="entry name" value="P-loop containing nucleotide triphosphate hydrolases"/>
    <property type="match status" value="1"/>
</dbReference>
<protein>
    <submittedName>
        <fullName evidence="1">Nodulation protein NodH</fullName>
    </submittedName>
</protein>
<dbReference type="Proteomes" id="UP000194664">
    <property type="component" value="Unassembled WGS sequence"/>
</dbReference>
<keyword evidence="2" id="KW-1185">Reference proteome</keyword>
<dbReference type="SUPFAM" id="SSF52540">
    <property type="entry name" value="P-loop containing nucleoside triphosphate hydrolases"/>
    <property type="match status" value="1"/>
</dbReference>
<dbReference type="Pfam" id="PF03567">
    <property type="entry name" value="Sulfotransfer_2"/>
    <property type="match status" value="1"/>
</dbReference>
<evidence type="ECO:0000313" key="2">
    <source>
        <dbReference type="Proteomes" id="UP000194664"/>
    </source>
</evidence>
<proteinExistence type="predicted"/>
<dbReference type="OrthoDB" id="7802556at2"/>
<dbReference type="InterPro" id="IPR005331">
    <property type="entry name" value="Sulfotransferase"/>
</dbReference>
<gene>
    <name evidence="1" type="ORF">BVC71_07320</name>
</gene>
<reference evidence="1 2" key="1">
    <citation type="submission" date="2016-12" db="EMBL/GenBank/DDBJ databases">
        <title>The draft genome sequence of HSLHS2.</title>
        <authorList>
            <person name="Hu D."/>
            <person name="Wang L."/>
            <person name="Shao Z."/>
        </authorList>
    </citation>
    <scope>NUCLEOTIDE SEQUENCE [LARGE SCALE GENOMIC DNA]</scope>
    <source>
        <strain evidence="1">MCCC 1A06712</strain>
    </source>
</reference>